<proteinExistence type="predicted"/>
<dbReference type="EMBL" id="CM039176">
    <property type="protein sequence ID" value="KAH9716164.1"/>
    <property type="molecule type" value="Genomic_DNA"/>
</dbReference>
<accession>A0ACB8JF40</accession>
<name>A0ACB8JF40_CITSI</name>
<evidence type="ECO:0000313" key="2">
    <source>
        <dbReference type="Proteomes" id="UP000829398"/>
    </source>
</evidence>
<gene>
    <name evidence="1" type="ORF">KPL71_021363</name>
</gene>
<sequence length="426" mass="46942">MRRRSSPRHLCRKNNWVNPTRILFPFPATPPVKVGTDRKLVRCRSSPCHPRLRKAFEKLPIKAVKSHRIPASIRRGTVKTFQSPLTQIYGLANRRESNKYSVKGSIQSSFCLTNNKIGNNEDMMNRYHKPLKKSTVPMALQDDSATKSQNENIVSTSFLDFLTKKLDAFYRLSRPYAWTSIIVGILSSSLLPIQSLADLTPTFLIEVLKPIVPTIMMNIFVVAINQLSDIAIDKVNKPNLPLVSGDISIGEAIAIAVISTLTVGKGQPKLLYSLAMGVMLRSPPLVIALVLRCILGAAYSIDLPLLRWKASPLMAAVAIVIGNGINNVLPYFLHVQKYVLGRPVVFTKPLLFAVAFSAIFSIVLSFLKDIPDVEGDRKSGIRTLPVILGKERVLSMSTGILLMAYASAALAGVFSPILLCKLVTVL</sequence>
<keyword evidence="2" id="KW-1185">Reference proteome</keyword>
<comment type="caution">
    <text evidence="1">The sequence shown here is derived from an EMBL/GenBank/DDBJ whole genome shotgun (WGS) entry which is preliminary data.</text>
</comment>
<evidence type="ECO:0000313" key="1">
    <source>
        <dbReference type="EMBL" id="KAH9716164.1"/>
    </source>
</evidence>
<reference evidence="2" key="1">
    <citation type="journal article" date="2023" name="Hortic. Res.">
        <title>A chromosome-level phased genome enabling allele-level studies in sweet orange: a case study on citrus Huanglongbing tolerance.</title>
        <authorList>
            <person name="Wu B."/>
            <person name="Yu Q."/>
            <person name="Deng Z."/>
            <person name="Duan Y."/>
            <person name="Luo F."/>
            <person name="Gmitter F. Jr."/>
        </authorList>
    </citation>
    <scope>NUCLEOTIDE SEQUENCE [LARGE SCALE GENOMIC DNA]</scope>
    <source>
        <strain evidence="2">cv. Valencia</strain>
    </source>
</reference>
<dbReference type="Proteomes" id="UP000829398">
    <property type="component" value="Chromosome 7"/>
</dbReference>
<protein>
    <submittedName>
        <fullName evidence="1">Homogentisate phytyltransferase 1</fullName>
    </submittedName>
</protein>
<organism evidence="1 2">
    <name type="scientific">Citrus sinensis</name>
    <name type="common">Sweet orange</name>
    <name type="synonym">Citrus aurantium var. sinensis</name>
    <dbReference type="NCBI Taxonomy" id="2711"/>
    <lineage>
        <taxon>Eukaryota</taxon>
        <taxon>Viridiplantae</taxon>
        <taxon>Streptophyta</taxon>
        <taxon>Embryophyta</taxon>
        <taxon>Tracheophyta</taxon>
        <taxon>Spermatophyta</taxon>
        <taxon>Magnoliopsida</taxon>
        <taxon>eudicotyledons</taxon>
        <taxon>Gunneridae</taxon>
        <taxon>Pentapetalae</taxon>
        <taxon>rosids</taxon>
        <taxon>malvids</taxon>
        <taxon>Sapindales</taxon>
        <taxon>Rutaceae</taxon>
        <taxon>Aurantioideae</taxon>
        <taxon>Citrus</taxon>
    </lineage>
</organism>